<accession>A0A3S3LA51</accession>
<evidence type="ECO:0000256" key="4">
    <source>
        <dbReference type="RuleBase" id="RU003704"/>
    </source>
</evidence>
<sequence length="315" mass="32904">MTAVVTLGETMALFRPIDASEGESTDAYRLSFGGAESNVAIGVARLGGRAVWMGRLGDDVAGRRIRRELRAEGVEVVAAVDAEASTGAMMKTEIAPERVGVQYWRAGSAGSRLSPDDLDLSLLGASWVLHVTGITPALSASAASAVDAAVAAARSAGATVSFDVNHRPSLWRGRDARAVYRRLAAQANIVFAGREEAALIVGERSDDELVTAIAELGASTVALKLGAEGALVRDEGRVLHRPAWPIRPVDTVGAGDAFVAGYLSELLRASPTERRLETAVAAGAFACLGRGDWESLPHARQLDLLAAGEGDPVVR</sequence>
<organism evidence="6 7">
    <name type="scientific">Microbacterium enclense</name>
    <dbReference type="NCBI Taxonomy" id="993073"/>
    <lineage>
        <taxon>Bacteria</taxon>
        <taxon>Bacillati</taxon>
        <taxon>Actinomycetota</taxon>
        <taxon>Actinomycetes</taxon>
        <taxon>Micrococcales</taxon>
        <taxon>Microbacteriaceae</taxon>
        <taxon>Microbacterium</taxon>
    </lineage>
</organism>
<evidence type="ECO:0000313" key="7">
    <source>
        <dbReference type="Proteomes" id="UP000285970"/>
    </source>
</evidence>
<dbReference type="SUPFAM" id="SSF53613">
    <property type="entry name" value="Ribokinase-like"/>
    <property type="match status" value="1"/>
</dbReference>
<feature type="domain" description="Carbohydrate kinase PfkB" evidence="5">
    <location>
        <begin position="1"/>
        <end position="297"/>
    </location>
</feature>
<comment type="similarity">
    <text evidence="1 4">Belongs to the carbohydrate kinase PfkB family.</text>
</comment>
<dbReference type="PANTHER" id="PTHR43320">
    <property type="entry name" value="SUGAR KINASE"/>
    <property type="match status" value="1"/>
</dbReference>
<proteinExistence type="inferred from homology"/>
<evidence type="ECO:0000313" key="6">
    <source>
        <dbReference type="EMBL" id="RWR13236.1"/>
    </source>
</evidence>
<dbReference type="EMBL" id="RBZY01000125">
    <property type="protein sequence ID" value="RWR13236.1"/>
    <property type="molecule type" value="Genomic_DNA"/>
</dbReference>
<dbReference type="RefSeq" id="WP_128219094.1">
    <property type="nucleotide sequence ID" value="NZ_RBZY01000125.1"/>
</dbReference>
<dbReference type="CDD" id="cd01166">
    <property type="entry name" value="KdgK"/>
    <property type="match status" value="1"/>
</dbReference>
<reference evidence="6 7" key="1">
    <citation type="journal article" date="2018" name="Front. Microbiol.">
        <title>Novel Insights Into Bacterial Dimethylsulfoniopropionate Catabolism in the East China Sea.</title>
        <authorList>
            <person name="Liu J."/>
            <person name="Liu J."/>
            <person name="Zhang S.H."/>
            <person name="Liang J."/>
            <person name="Lin H."/>
            <person name="Song D."/>
            <person name="Yang G.P."/>
            <person name="Todd J.D."/>
            <person name="Zhang X.H."/>
        </authorList>
    </citation>
    <scope>NUCLEOTIDE SEQUENCE [LARGE SCALE GENOMIC DNA]</scope>
    <source>
        <strain evidence="6 7">ZYFD042</strain>
    </source>
</reference>
<dbReference type="PRINTS" id="PR00990">
    <property type="entry name" value="RIBOKINASE"/>
</dbReference>
<dbReference type="PANTHER" id="PTHR43320:SF2">
    <property type="entry name" value="2-DEHYDRO-3-DEOXYGLUCONOKINASE_2-DEHYDRO-3-DEOXYGALACTONOKINASE"/>
    <property type="match status" value="1"/>
</dbReference>
<evidence type="ECO:0000256" key="1">
    <source>
        <dbReference type="ARBA" id="ARBA00010688"/>
    </source>
</evidence>
<dbReference type="InterPro" id="IPR029056">
    <property type="entry name" value="Ribokinase-like"/>
</dbReference>
<evidence type="ECO:0000256" key="2">
    <source>
        <dbReference type="ARBA" id="ARBA00022679"/>
    </source>
</evidence>
<dbReference type="InterPro" id="IPR011611">
    <property type="entry name" value="PfkB_dom"/>
</dbReference>
<evidence type="ECO:0000256" key="3">
    <source>
        <dbReference type="ARBA" id="ARBA00022777"/>
    </source>
</evidence>
<dbReference type="OrthoDB" id="9808601at2"/>
<dbReference type="GO" id="GO:0016301">
    <property type="term" value="F:kinase activity"/>
    <property type="evidence" value="ECO:0007669"/>
    <property type="project" value="UniProtKB-KW"/>
</dbReference>
<comment type="caution">
    <text evidence="6">The sequence shown here is derived from an EMBL/GenBank/DDBJ whole genome shotgun (WGS) entry which is preliminary data.</text>
</comment>
<dbReference type="AlphaFoldDB" id="A0A3S3LA51"/>
<gene>
    <name evidence="6" type="ORF">D8Y23_16480</name>
</gene>
<keyword evidence="2 4" id="KW-0808">Transferase</keyword>
<dbReference type="InterPro" id="IPR052700">
    <property type="entry name" value="Carb_kinase_PfkB-like"/>
</dbReference>
<dbReference type="Gene3D" id="3.40.1190.20">
    <property type="match status" value="1"/>
</dbReference>
<keyword evidence="3 4" id="KW-0418">Kinase</keyword>
<dbReference type="Proteomes" id="UP000285970">
    <property type="component" value="Unassembled WGS sequence"/>
</dbReference>
<name>A0A3S3LA51_9MICO</name>
<dbReference type="InterPro" id="IPR002139">
    <property type="entry name" value="Ribo/fructo_kinase"/>
</dbReference>
<dbReference type="InterPro" id="IPR002173">
    <property type="entry name" value="Carboh/pur_kinase_PfkB_CS"/>
</dbReference>
<protein>
    <submittedName>
        <fullName evidence="6">Sugar kinase</fullName>
    </submittedName>
</protein>
<evidence type="ECO:0000259" key="5">
    <source>
        <dbReference type="Pfam" id="PF00294"/>
    </source>
</evidence>
<dbReference type="Pfam" id="PF00294">
    <property type="entry name" value="PfkB"/>
    <property type="match status" value="1"/>
</dbReference>
<dbReference type="PROSITE" id="PS00584">
    <property type="entry name" value="PFKB_KINASES_2"/>
    <property type="match status" value="1"/>
</dbReference>